<evidence type="ECO:0000256" key="5">
    <source>
        <dbReference type="ARBA" id="ARBA00022840"/>
    </source>
</evidence>
<sequence length="802" mass="91695">MKIYINKIILNKKFTEKIKPEMKEMIDKFNSNPTGNGMLSSNIGLTPRTSEEDNKIIGMNNVVITLKINKKFLTLIGNLFYDAETQTGTLLSFIGHINESETFEGIEIEINKEQTNQDLYAHNMYQLLKHSEMINPDLSDHNIVKALAVYSEILSREEEITSMDIPANKIRFVPAFLVDNSISKLKDQNKLSFIKHLGRRRYVESRDIKYVDKEYLSHEVTIMVIEVTGVKNIGVTLKDVIKSKGQLPTSDRAKFISTGDYNGVTPLDFAIAHSITRRPSFKIMIDGKHSGLNKGNLHIVNVANAIKNKTILKVVTDIENDTVSNNEVFQYLFNKGKWDDIKPLQKWIPDYSAKQFAQNTNLNESQRKAFKICSDNIPVAFVQGPPGTGKTHLIEKLVEFYTKNKKKVLIASQTNVAVENVLEKLHKNDNFPFLPLKIEYRNKSLYSEELIGDQISEKIERITGWDLKGMEMPYIKEIHSPRDFKVVGSTTTSSAIENKRWKDWLKHLDVLIIDEISKSNVPEIIRFTTMAKKVIFIGDQKQLDPMSDINWGTLGSEFKKENEAIIDKYISLSIFENKFLDMKRRKRAVMLNINYRSVEPIAKQYAMFYNNQLEIGRKTKSVLKYKGERAFKPFTFISSSGSKEFQMSNSYSRYNETEIDIINDSLEKLLDTLDDPKKYSVAIITTYGAQTEQIQKNINSHKMRELFSSFKVNTVDAFQGDQADIVILSTVVGDNSGSQGFISDFRRLNVAISRARDLLIVIGSDKKLSQIVYEVPDCEPRAYLSDMIEYAKENDSFIKGGE</sequence>
<dbReference type="AlphaFoldDB" id="A0A4R0XSL3"/>
<evidence type="ECO:0000256" key="2">
    <source>
        <dbReference type="ARBA" id="ARBA00022741"/>
    </source>
</evidence>
<evidence type="ECO:0000256" key="3">
    <source>
        <dbReference type="ARBA" id="ARBA00022801"/>
    </source>
</evidence>
<evidence type="ECO:0000259" key="6">
    <source>
        <dbReference type="SMART" id="SM00382"/>
    </source>
</evidence>
<evidence type="ECO:0000256" key="4">
    <source>
        <dbReference type="ARBA" id="ARBA00022806"/>
    </source>
</evidence>
<dbReference type="GO" id="GO:0005694">
    <property type="term" value="C:chromosome"/>
    <property type="evidence" value="ECO:0007669"/>
    <property type="project" value="UniProtKB-ARBA"/>
</dbReference>
<dbReference type="PANTHER" id="PTHR43788:SF8">
    <property type="entry name" value="DNA-BINDING PROTEIN SMUBP-2"/>
    <property type="match status" value="1"/>
</dbReference>
<dbReference type="GO" id="GO:0005524">
    <property type="term" value="F:ATP binding"/>
    <property type="evidence" value="ECO:0007669"/>
    <property type="project" value="UniProtKB-KW"/>
</dbReference>
<keyword evidence="5" id="KW-0067">ATP-binding</keyword>
<comment type="caution">
    <text evidence="7">The sequence shown here is derived from an EMBL/GenBank/DDBJ whole genome shotgun (WGS) entry which is preliminary data.</text>
</comment>
<dbReference type="Gene3D" id="3.40.50.300">
    <property type="entry name" value="P-loop containing nucleotide triphosphate hydrolases"/>
    <property type="match status" value="2"/>
</dbReference>
<keyword evidence="2" id="KW-0547">Nucleotide-binding</keyword>
<name>A0A4R0XSL3_9MOLU</name>
<evidence type="ECO:0000256" key="1">
    <source>
        <dbReference type="ARBA" id="ARBA00007913"/>
    </source>
</evidence>
<keyword evidence="8" id="KW-1185">Reference proteome</keyword>
<dbReference type="PANTHER" id="PTHR43788">
    <property type="entry name" value="DNA2/NAM7 HELICASE FAMILY MEMBER"/>
    <property type="match status" value="1"/>
</dbReference>
<dbReference type="InterPro" id="IPR047187">
    <property type="entry name" value="SF1_C_Upf1"/>
</dbReference>
<dbReference type="GO" id="GO:0043139">
    <property type="term" value="F:5'-3' DNA helicase activity"/>
    <property type="evidence" value="ECO:0007669"/>
    <property type="project" value="TreeGrafter"/>
</dbReference>
<dbReference type="CDD" id="cd18808">
    <property type="entry name" value="SF1_C_Upf1"/>
    <property type="match status" value="1"/>
</dbReference>
<dbReference type="RefSeq" id="WP_131598826.1">
    <property type="nucleotide sequence ID" value="NZ_CBDBYK010000004.1"/>
</dbReference>
<organism evidence="7 8">
    <name type="scientific">Mycoplasma marinum</name>
    <dbReference type="NCBI Taxonomy" id="1937190"/>
    <lineage>
        <taxon>Bacteria</taxon>
        <taxon>Bacillati</taxon>
        <taxon>Mycoplasmatota</taxon>
        <taxon>Mollicutes</taxon>
        <taxon>Mycoplasmataceae</taxon>
        <taxon>Mycoplasma</taxon>
    </lineage>
</organism>
<dbReference type="Proteomes" id="UP000294192">
    <property type="component" value="Unassembled WGS sequence"/>
</dbReference>
<accession>A0A4R0XSL3</accession>
<proteinExistence type="inferred from homology"/>
<dbReference type="SUPFAM" id="SSF52540">
    <property type="entry name" value="P-loop containing nucleoside triphosphate hydrolases"/>
    <property type="match status" value="1"/>
</dbReference>
<dbReference type="OrthoDB" id="9757917at2"/>
<evidence type="ECO:0000313" key="8">
    <source>
        <dbReference type="Proteomes" id="UP000294192"/>
    </source>
</evidence>
<feature type="domain" description="AAA+ ATPase" evidence="6">
    <location>
        <begin position="376"/>
        <end position="562"/>
    </location>
</feature>
<gene>
    <name evidence="7" type="ORF">C4B24_01980</name>
</gene>
<dbReference type="SMART" id="SM00382">
    <property type="entry name" value="AAA"/>
    <property type="match status" value="1"/>
</dbReference>
<protein>
    <recommendedName>
        <fullName evidence="6">AAA+ ATPase domain-containing protein</fullName>
    </recommendedName>
</protein>
<dbReference type="InterPro" id="IPR003593">
    <property type="entry name" value="AAA+_ATPase"/>
</dbReference>
<dbReference type="Pfam" id="PF13086">
    <property type="entry name" value="AAA_11"/>
    <property type="match status" value="1"/>
</dbReference>
<comment type="similarity">
    <text evidence="1">Belongs to the DNA2/NAM7 helicase family.</text>
</comment>
<dbReference type="InterPro" id="IPR041679">
    <property type="entry name" value="DNA2/NAM7-like_C"/>
</dbReference>
<evidence type="ECO:0000313" key="7">
    <source>
        <dbReference type="EMBL" id="TCG11420.1"/>
    </source>
</evidence>
<dbReference type="InterPro" id="IPR027417">
    <property type="entry name" value="P-loop_NTPase"/>
</dbReference>
<dbReference type="InterPro" id="IPR041677">
    <property type="entry name" value="DNA2/NAM7_AAA_11"/>
</dbReference>
<keyword evidence="4" id="KW-0347">Helicase</keyword>
<dbReference type="GO" id="GO:0016787">
    <property type="term" value="F:hydrolase activity"/>
    <property type="evidence" value="ECO:0007669"/>
    <property type="project" value="UniProtKB-KW"/>
</dbReference>
<keyword evidence="3" id="KW-0378">Hydrolase</keyword>
<dbReference type="InterPro" id="IPR050534">
    <property type="entry name" value="Coronavir_polyprotein_1ab"/>
</dbReference>
<dbReference type="FunFam" id="3.40.50.300:FF:000326">
    <property type="entry name" value="P-loop containing nucleoside triphosphate hydrolase"/>
    <property type="match status" value="1"/>
</dbReference>
<dbReference type="Pfam" id="PF13087">
    <property type="entry name" value="AAA_12"/>
    <property type="match status" value="1"/>
</dbReference>
<reference evidence="7 8" key="1">
    <citation type="submission" date="2018-02" db="EMBL/GenBank/DDBJ databases">
        <title>Mycoplasma marinum and Mycoplasma todarodis sp. nov., moderately halophilic and psychrotolerant mycoplasmas isolated from cephalopods.</title>
        <authorList>
            <person name="Viver T."/>
        </authorList>
    </citation>
    <scope>NUCLEOTIDE SEQUENCE [LARGE SCALE GENOMIC DNA]</scope>
    <source>
        <strain evidence="7 8">PE</strain>
    </source>
</reference>
<dbReference type="EMBL" id="PSZO01000007">
    <property type="protein sequence ID" value="TCG11420.1"/>
    <property type="molecule type" value="Genomic_DNA"/>
</dbReference>